<sequence>MATFVDQPPEAAEQERSPRDRDKATEVDLGPLVGRKRGFKTRERIPNSGRIGGMEMWVDEEKGEGGSRRRVGTGTSDSGPQNHNGAKQVDGTGNGGGPMGPPPVPVRRKSRSPPPLPPPSAAATKTG</sequence>
<dbReference type="Proteomes" id="UP000724874">
    <property type="component" value="Unassembled WGS sequence"/>
</dbReference>
<feature type="compositionally biased region" description="Basic and acidic residues" evidence="1">
    <location>
        <begin position="13"/>
        <end position="26"/>
    </location>
</feature>
<evidence type="ECO:0000313" key="3">
    <source>
        <dbReference type="Proteomes" id="UP000724874"/>
    </source>
</evidence>
<dbReference type="EMBL" id="JADNYJ010000146">
    <property type="protein sequence ID" value="KAF8879750.1"/>
    <property type="molecule type" value="Genomic_DNA"/>
</dbReference>
<gene>
    <name evidence="2" type="ORF">CPB84DRAFT_1852004</name>
</gene>
<name>A0A9P5THX2_GYMJU</name>
<reference evidence="2" key="1">
    <citation type="submission" date="2020-11" db="EMBL/GenBank/DDBJ databases">
        <authorList>
            <consortium name="DOE Joint Genome Institute"/>
            <person name="Ahrendt S."/>
            <person name="Riley R."/>
            <person name="Andreopoulos W."/>
            <person name="LaButti K."/>
            <person name="Pangilinan J."/>
            <person name="Ruiz-duenas F.J."/>
            <person name="Barrasa J.M."/>
            <person name="Sanchez-Garcia M."/>
            <person name="Camarero S."/>
            <person name="Miyauchi S."/>
            <person name="Serrano A."/>
            <person name="Linde D."/>
            <person name="Babiker R."/>
            <person name="Drula E."/>
            <person name="Ayuso-Fernandez I."/>
            <person name="Pacheco R."/>
            <person name="Padilla G."/>
            <person name="Ferreira P."/>
            <person name="Barriuso J."/>
            <person name="Kellner H."/>
            <person name="Castanera R."/>
            <person name="Alfaro M."/>
            <person name="Ramirez L."/>
            <person name="Pisabarro A.G."/>
            <person name="Kuo A."/>
            <person name="Tritt A."/>
            <person name="Lipzen A."/>
            <person name="He G."/>
            <person name="Yan M."/>
            <person name="Ng V."/>
            <person name="Cullen D."/>
            <person name="Martin F."/>
            <person name="Rosso M.-N."/>
            <person name="Henrissat B."/>
            <person name="Hibbett D."/>
            <person name="Martinez A.T."/>
            <person name="Grigoriev I.V."/>
        </authorList>
    </citation>
    <scope>NUCLEOTIDE SEQUENCE</scope>
    <source>
        <strain evidence="2">AH 44721</strain>
    </source>
</reference>
<accession>A0A9P5THX2</accession>
<organism evidence="2 3">
    <name type="scientific">Gymnopilus junonius</name>
    <name type="common">Spectacular rustgill mushroom</name>
    <name type="synonym">Gymnopilus spectabilis subsp. junonius</name>
    <dbReference type="NCBI Taxonomy" id="109634"/>
    <lineage>
        <taxon>Eukaryota</taxon>
        <taxon>Fungi</taxon>
        <taxon>Dikarya</taxon>
        <taxon>Basidiomycota</taxon>
        <taxon>Agaricomycotina</taxon>
        <taxon>Agaricomycetes</taxon>
        <taxon>Agaricomycetidae</taxon>
        <taxon>Agaricales</taxon>
        <taxon>Agaricineae</taxon>
        <taxon>Hymenogastraceae</taxon>
        <taxon>Gymnopilus</taxon>
    </lineage>
</organism>
<comment type="caution">
    <text evidence="2">The sequence shown here is derived from an EMBL/GenBank/DDBJ whole genome shotgun (WGS) entry which is preliminary data.</text>
</comment>
<feature type="region of interest" description="Disordered" evidence="1">
    <location>
        <begin position="1"/>
        <end position="127"/>
    </location>
</feature>
<evidence type="ECO:0000313" key="2">
    <source>
        <dbReference type="EMBL" id="KAF8879750.1"/>
    </source>
</evidence>
<dbReference type="AlphaFoldDB" id="A0A9P5THX2"/>
<dbReference type="OrthoDB" id="3063888at2759"/>
<proteinExistence type="predicted"/>
<protein>
    <submittedName>
        <fullName evidence="2">Uncharacterized protein</fullName>
    </submittedName>
</protein>
<evidence type="ECO:0000256" key="1">
    <source>
        <dbReference type="SAM" id="MobiDB-lite"/>
    </source>
</evidence>
<keyword evidence="3" id="KW-1185">Reference proteome</keyword>